<dbReference type="Proteomes" id="UP001234178">
    <property type="component" value="Unassembled WGS sequence"/>
</dbReference>
<accession>A0ABR0ARP0</accession>
<proteinExistence type="predicted"/>
<sequence>MYRAKGSQSKYRSPTVNTKTSVPVSSTLFHQFNSTKSVSFDDAAPQYLQSGTVLSEPEKMRSAHIGSISTTQKLKRSRASMLSRYSSSLCIEQKGY</sequence>
<gene>
    <name evidence="1" type="ORF">OUZ56_016675</name>
</gene>
<protein>
    <submittedName>
        <fullName evidence="1">Uncharacterized protein</fullName>
    </submittedName>
</protein>
<comment type="caution">
    <text evidence="1">The sequence shown here is derived from an EMBL/GenBank/DDBJ whole genome shotgun (WGS) entry which is preliminary data.</text>
</comment>
<organism evidence="1 2">
    <name type="scientific">Daphnia magna</name>
    <dbReference type="NCBI Taxonomy" id="35525"/>
    <lineage>
        <taxon>Eukaryota</taxon>
        <taxon>Metazoa</taxon>
        <taxon>Ecdysozoa</taxon>
        <taxon>Arthropoda</taxon>
        <taxon>Crustacea</taxon>
        <taxon>Branchiopoda</taxon>
        <taxon>Diplostraca</taxon>
        <taxon>Cladocera</taxon>
        <taxon>Anomopoda</taxon>
        <taxon>Daphniidae</taxon>
        <taxon>Daphnia</taxon>
    </lineage>
</organism>
<name>A0ABR0ARP0_9CRUS</name>
<keyword evidence="2" id="KW-1185">Reference proteome</keyword>
<reference evidence="1 2" key="1">
    <citation type="journal article" date="2023" name="Nucleic Acids Res.">
        <title>The hologenome of Daphnia magna reveals possible DNA methylation and microbiome-mediated evolution of the host genome.</title>
        <authorList>
            <person name="Chaturvedi A."/>
            <person name="Li X."/>
            <person name="Dhandapani V."/>
            <person name="Marshall H."/>
            <person name="Kissane S."/>
            <person name="Cuenca-Cambronero M."/>
            <person name="Asole G."/>
            <person name="Calvet F."/>
            <person name="Ruiz-Romero M."/>
            <person name="Marangio P."/>
            <person name="Guigo R."/>
            <person name="Rago D."/>
            <person name="Mirbahai L."/>
            <person name="Eastwood N."/>
            <person name="Colbourne J.K."/>
            <person name="Zhou J."/>
            <person name="Mallon E."/>
            <person name="Orsini L."/>
        </authorList>
    </citation>
    <scope>NUCLEOTIDE SEQUENCE [LARGE SCALE GENOMIC DNA]</scope>
    <source>
        <strain evidence="1">LRV0_1</strain>
    </source>
</reference>
<evidence type="ECO:0000313" key="1">
    <source>
        <dbReference type="EMBL" id="KAK4027628.1"/>
    </source>
</evidence>
<dbReference type="EMBL" id="JAOYFB010000038">
    <property type="protein sequence ID" value="KAK4027628.1"/>
    <property type="molecule type" value="Genomic_DNA"/>
</dbReference>
<evidence type="ECO:0000313" key="2">
    <source>
        <dbReference type="Proteomes" id="UP001234178"/>
    </source>
</evidence>